<organism evidence="3 4">
    <name type="scientific">Loxostege sticticalis</name>
    <name type="common">Beet webworm moth</name>
    <dbReference type="NCBI Taxonomy" id="481309"/>
    <lineage>
        <taxon>Eukaryota</taxon>
        <taxon>Metazoa</taxon>
        <taxon>Ecdysozoa</taxon>
        <taxon>Arthropoda</taxon>
        <taxon>Hexapoda</taxon>
        <taxon>Insecta</taxon>
        <taxon>Pterygota</taxon>
        <taxon>Neoptera</taxon>
        <taxon>Endopterygota</taxon>
        <taxon>Lepidoptera</taxon>
        <taxon>Glossata</taxon>
        <taxon>Ditrysia</taxon>
        <taxon>Pyraloidea</taxon>
        <taxon>Crambidae</taxon>
        <taxon>Pyraustinae</taxon>
        <taxon>Loxostege</taxon>
    </lineage>
</organism>
<feature type="region of interest" description="Disordered" evidence="1">
    <location>
        <begin position="150"/>
        <end position="189"/>
    </location>
</feature>
<feature type="compositionally biased region" description="Polar residues" evidence="1">
    <location>
        <begin position="79"/>
        <end position="95"/>
    </location>
</feature>
<gene>
    <name evidence="3" type="ORF">ABMA28_009999</name>
</gene>
<evidence type="ECO:0000256" key="1">
    <source>
        <dbReference type="SAM" id="MobiDB-lite"/>
    </source>
</evidence>
<comment type="caution">
    <text evidence="3">The sequence shown here is derived from an EMBL/GenBank/DDBJ whole genome shotgun (WGS) entry which is preliminary data.</text>
</comment>
<keyword evidence="2" id="KW-0732">Signal</keyword>
<protein>
    <submittedName>
        <fullName evidence="3">Uncharacterized protein</fullName>
    </submittedName>
</protein>
<sequence>MGAGGGVGAGGGKAAGLLPATEVCAALLMLCWLCCWPDDSNSDTSPDNPWKPVVLGESGTRHLSRGEFFSRRMGSSAVSLHLPSTSGDGKQSLSAHRSHEEIRHRRKSHHETPTTETRYHSAPSVIDEVIHRRDWERSTKELYIPLKPENECRLGSSPSLDRAPYAEPESSSVECLKPETKSPKTCKKHHTNIKSSKKCKESNKDDIKDTDATEVSASAPSNFYIGDTHEESSILTLASTSNYDDFIESERQAEEKNRSIYKAKEAKQSFNESIRLKDTPRKSLVPLEEGEVSKYEFYLLEDIDGIDRSGAEHHTIESRLSFARPYPPPSVEAVGYEGGACYLAEVGSVSELRARASVSPHHIVAPAASLRARHASDGDILAPPCRPESGAFSESDLDLDLEGSEERPPDYDELLLCASPKKKETAI</sequence>
<dbReference type="Proteomes" id="UP001549921">
    <property type="component" value="Unassembled WGS sequence"/>
</dbReference>
<dbReference type="EMBL" id="JBEDNZ010000025">
    <property type="protein sequence ID" value="KAL0810666.1"/>
    <property type="molecule type" value="Genomic_DNA"/>
</dbReference>
<name>A0ABD0SAD3_LOXSC</name>
<evidence type="ECO:0000256" key="2">
    <source>
        <dbReference type="SAM" id="SignalP"/>
    </source>
</evidence>
<reference evidence="3 4" key="1">
    <citation type="submission" date="2024-06" db="EMBL/GenBank/DDBJ databases">
        <title>A chromosome-level genome assembly of beet webworm, Loxostege sticticalis.</title>
        <authorList>
            <person name="Zhang Y."/>
        </authorList>
    </citation>
    <scope>NUCLEOTIDE SEQUENCE [LARGE SCALE GENOMIC DNA]</scope>
    <source>
        <strain evidence="3">AQ028</strain>
        <tissue evidence="3">Male pupae</tissue>
    </source>
</reference>
<evidence type="ECO:0000313" key="4">
    <source>
        <dbReference type="Proteomes" id="UP001549921"/>
    </source>
</evidence>
<evidence type="ECO:0000313" key="3">
    <source>
        <dbReference type="EMBL" id="KAL0810666.1"/>
    </source>
</evidence>
<proteinExistence type="predicted"/>
<dbReference type="AlphaFoldDB" id="A0ABD0SAD3"/>
<feature type="signal peptide" evidence="2">
    <location>
        <begin position="1"/>
        <end position="42"/>
    </location>
</feature>
<feature type="chain" id="PRO_5044807314" evidence="2">
    <location>
        <begin position="43"/>
        <end position="427"/>
    </location>
</feature>
<accession>A0ABD0SAD3</accession>
<feature type="region of interest" description="Disordered" evidence="1">
    <location>
        <begin position="377"/>
        <end position="427"/>
    </location>
</feature>
<feature type="compositionally biased region" description="Basic and acidic residues" evidence="1">
    <location>
        <begin position="110"/>
        <end position="119"/>
    </location>
</feature>
<feature type="region of interest" description="Disordered" evidence="1">
    <location>
        <begin position="79"/>
        <end position="123"/>
    </location>
</feature>